<keyword evidence="3" id="KW-1185">Reference proteome</keyword>
<gene>
    <name evidence="2" type="ORF">KCG44_09910</name>
</gene>
<accession>A0ABS6SFE1</accession>
<feature type="domain" description="VOC" evidence="1">
    <location>
        <begin position="5"/>
        <end position="110"/>
    </location>
</feature>
<dbReference type="InterPro" id="IPR004360">
    <property type="entry name" value="Glyas_Fos-R_dOase_dom"/>
</dbReference>
<dbReference type="EMBL" id="JAGSPA010000003">
    <property type="protein sequence ID" value="MBV7257095.1"/>
    <property type="molecule type" value="Genomic_DNA"/>
</dbReference>
<dbReference type="Pfam" id="PF00903">
    <property type="entry name" value="Glyoxalase"/>
    <property type="match status" value="1"/>
</dbReference>
<protein>
    <submittedName>
        <fullName evidence="2">VOC family protein</fullName>
    </submittedName>
</protein>
<dbReference type="PANTHER" id="PTHR33993">
    <property type="entry name" value="GLYOXALASE-RELATED"/>
    <property type="match status" value="1"/>
</dbReference>
<proteinExistence type="predicted"/>
<comment type="caution">
    <text evidence="2">The sequence shown here is derived from an EMBL/GenBank/DDBJ whole genome shotgun (WGS) entry which is preliminary data.</text>
</comment>
<dbReference type="InterPro" id="IPR052164">
    <property type="entry name" value="Anthracycline_SecMetBiosynth"/>
</dbReference>
<name>A0ABS6SFE1_9SPHN</name>
<evidence type="ECO:0000313" key="2">
    <source>
        <dbReference type="EMBL" id="MBV7257095.1"/>
    </source>
</evidence>
<sequence length="112" mass="12103">MPSAKLNYVELPVADSEASAQFYEKAMGWSMVRFAPVYAGTDGNHSDLGLDADTALKAPLPNVETDDLEGMLAQVEAAGGRIVDPIFAFPGGRRFHFADPDGNIMGIWQRES</sequence>
<reference evidence="2 3" key="1">
    <citation type="submission" date="2021-04" db="EMBL/GenBank/DDBJ databases">
        <authorList>
            <person name="Pira H."/>
            <person name="Risdian C."/>
            <person name="Wink J."/>
        </authorList>
    </citation>
    <scope>NUCLEOTIDE SEQUENCE [LARGE SCALE GENOMIC DNA]</scope>
    <source>
        <strain evidence="2 3">WHA3</strain>
    </source>
</reference>
<dbReference type="CDD" id="cd07247">
    <property type="entry name" value="SgaA_N_like"/>
    <property type="match status" value="1"/>
</dbReference>
<evidence type="ECO:0000313" key="3">
    <source>
        <dbReference type="Proteomes" id="UP000722336"/>
    </source>
</evidence>
<organism evidence="2 3">
    <name type="scientific">Pacificimonas pallii</name>
    <dbReference type="NCBI Taxonomy" id="2827236"/>
    <lineage>
        <taxon>Bacteria</taxon>
        <taxon>Pseudomonadati</taxon>
        <taxon>Pseudomonadota</taxon>
        <taxon>Alphaproteobacteria</taxon>
        <taxon>Sphingomonadales</taxon>
        <taxon>Sphingosinicellaceae</taxon>
        <taxon>Pacificimonas</taxon>
    </lineage>
</organism>
<dbReference type="RefSeq" id="WP_218445926.1">
    <property type="nucleotide sequence ID" value="NZ_JAGSPA010000003.1"/>
</dbReference>
<dbReference type="PROSITE" id="PS51819">
    <property type="entry name" value="VOC"/>
    <property type="match status" value="1"/>
</dbReference>
<dbReference type="Proteomes" id="UP000722336">
    <property type="component" value="Unassembled WGS sequence"/>
</dbReference>
<evidence type="ECO:0000259" key="1">
    <source>
        <dbReference type="PROSITE" id="PS51819"/>
    </source>
</evidence>
<dbReference type="InterPro" id="IPR037523">
    <property type="entry name" value="VOC_core"/>
</dbReference>
<dbReference type="PANTHER" id="PTHR33993:SF1">
    <property type="entry name" value="GLYOXALASE FAMILY PROTEIN"/>
    <property type="match status" value="1"/>
</dbReference>